<feature type="region of interest" description="Disordered" evidence="1">
    <location>
        <begin position="1"/>
        <end position="43"/>
    </location>
</feature>
<name>A0A2A9NZL2_9AGAR</name>
<accession>A0A2A9NZL2</accession>
<feature type="compositionally biased region" description="Polar residues" evidence="1">
    <location>
        <begin position="97"/>
        <end position="110"/>
    </location>
</feature>
<gene>
    <name evidence="2" type="ORF">AMATHDRAFT_45348</name>
</gene>
<feature type="compositionally biased region" description="Basic and acidic residues" evidence="1">
    <location>
        <begin position="59"/>
        <end position="72"/>
    </location>
</feature>
<dbReference type="OrthoDB" id="5600085at2759"/>
<reference evidence="2 3" key="1">
    <citation type="submission" date="2014-02" db="EMBL/GenBank/DDBJ databases">
        <title>Transposable element dynamics among asymbiotic and ectomycorrhizal Amanita fungi.</title>
        <authorList>
            <consortium name="DOE Joint Genome Institute"/>
            <person name="Hess J."/>
            <person name="Skrede I."/>
            <person name="Wolfe B."/>
            <person name="LaButti K."/>
            <person name="Ohm R.A."/>
            <person name="Grigoriev I.V."/>
            <person name="Pringle A."/>
        </authorList>
    </citation>
    <scope>NUCLEOTIDE SEQUENCE [LARGE SCALE GENOMIC DNA]</scope>
    <source>
        <strain evidence="2 3">SKay4041</strain>
    </source>
</reference>
<feature type="compositionally biased region" description="Low complexity" evidence="1">
    <location>
        <begin position="74"/>
        <end position="88"/>
    </location>
</feature>
<feature type="region of interest" description="Disordered" evidence="1">
    <location>
        <begin position="59"/>
        <end position="113"/>
    </location>
</feature>
<dbReference type="STRING" id="703135.A0A2A9NZL2"/>
<evidence type="ECO:0000313" key="2">
    <source>
        <dbReference type="EMBL" id="PFH53463.1"/>
    </source>
</evidence>
<dbReference type="Proteomes" id="UP000242287">
    <property type="component" value="Unassembled WGS sequence"/>
</dbReference>
<evidence type="ECO:0000313" key="3">
    <source>
        <dbReference type="Proteomes" id="UP000242287"/>
    </source>
</evidence>
<evidence type="ECO:0000256" key="1">
    <source>
        <dbReference type="SAM" id="MobiDB-lite"/>
    </source>
</evidence>
<keyword evidence="3" id="KW-1185">Reference proteome</keyword>
<dbReference type="EMBL" id="KZ301973">
    <property type="protein sequence ID" value="PFH53463.1"/>
    <property type="molecule type" value="Genomic_DNA"/>
</dbReference>
<protein>
    <recommendedName>
        <fullName evidence="4">Copper-fist domain-containing protein</fullName>
    </recommendedName>
</protein>
<dbReference type="AlphaFoldDB" id="A0A2A9NZL2"/>
<sequence length="458" mass="49617">MSHILARVKELRPVLPRPASSNSSNGGPVHELSSGLPHSHPNRYHMHESVMFSPYERAHDRTHDHPLGHDKIFSTSPSTSHIPSPTGHSHPDHPPSSEASIPQPSVTQPGNMLFSGDLPNLSACNCGANCGCGDCVKPIQPPNTVPSPDSQCTNPNACTTCLECSFFRNFAPPSATSQPVLDANQRIAIDEWIRQVSSLKSGPDIPTFVSAFSPQEYPHLDEPTSQVTQVKNQPDLTSNSWHESLLAPSINIPPSNHSDEYRTYASTPERCANQCNCPPGSCICQREECVTVERSPIEPAAFAVSRERASCCASKLTQLQMIQGMSRSDTHLVLPDTYQSRPLSAPYGNAELYRQYVPNATELPFSASTSALDITRRPAYLNINGGQASAGQAYLDLPVPITNDQTSSLANYTLAWVAASNYDGTTAPVMPYYAISNPGTDGTSSSYDDLSMTLRTQL</sequence>
<organism evidence="2 3">
    <name type="scientific">Amanita thiersii Skay4041</name>
    <dbReference type="NCBI Taxonomy" id="703135"/>
    <lineage>
        <taxon>Eukaryota</taxon>
        <taxon>Fungi</taxon>
        <taxon>Dikarya</taxon>
        <taxon>Basidiomycota</taxon>
        <taxon>Agaricomycotina</taxon>
        <taxon>Agaricomycetes</taxon>
        <taxon>Agaricomycetidae</taxon>
        <taxon>Agaricales</taxon>
        <taxon>Pluteineae</taxon>
        <taxon>Amanitaceae</taxon>
        <taxon>Amanita</taxon>
    </lineage>
</organism>
<evidence type="ECO:0008006" key="4">
    <source>
        <dbReference type="Google" id="ProtNLM"/>
    </source>
</evidence>
<proteinExistence type="predicted"/>